<protein>
    <recommendedName>
        <fullName evidence="1">Rv2525c-like glycoside hydrolase-like domain-containing protein</fullName>
    </recommendedName>
</protein>
<accession>A0A1Q4VAT4</accession>
<dbReference type="RefSeq" id="WP_073787169.1">
    <property type="nucleotide sequence ID" value="NZ_LFBV01000002.1"/>
</dbReference>
<dbReference type="EMBL" id="LFBV01000002">
    <property type="protein sequence ID" value="OKH94972.1"/>
    <property type="molecule type" value="Genomic_DNA"/>
</dbReference>
<dbReference type="InterPro" id="IPR036365">
    <property type="entry name" value="PGBD-like_sf"/>
</dbReference>
<dbReference type="SUPFAM" id="SSF51445">
    <property type="entry name" value="(Trans)glycosidases"/>
    <property type="match status" value="1"/>
</dbReference>
<dbReference type="InterPro" id="IPR017853">
    <property type="entry name" value="GH"/>
</dbReference>
<dbReference type="CDD" id="cd06418">
    <property type="entry name" value="GH25_BacA-like"/>
    <property type="match status" value="1"/>
</dbReference>
<sequence length="747" mass="81599">MADEMVELAQRFINSYDVAGIPQVEVNGRTSWKVMHALTRALQYELGITELSDSFGPTTLSALRSRFGACVDGSTRHGNVYRIAQSGLYCKGYDGGGIDASYNDRVVDSVIGIKSDMGVGGAFPGGGLEPKVFKALLTMDPYVRVGDGTEAVRGIQRWLNGRYVGRREFFVCPCDGHFSRDVQKALVFALQYEIGMGDDTANGRFGPGTQDGVRSQALLEAGSADGARQFVRLFQAAMRFNGWDVAFDGRYSQALAHTVAEFQRFARLLPAHGGGDFRTWASLLVSTGDPTRPGTACDGITEITEKRAQALRAAGYTTVGRYLTNAAVPNARNKKIQPGELATITAGGLSVFPIYQTNGGDREYFNPHQGARDALAALEAARGHGFLPGTTLYFAVDYDAVDEEVTSLVIPHFRALAARMHAYGSEYRIGVYAPRNTCSRLARAGLTTASFVSDMSTGYSGNLGFPLPGNWAFDQITTLTVGTGAGYIEIDKNIASGRDPGQNRFAPRGPDTLLDVDFDRARQNDLTTDLIRYIEDNGHGSIGRLRGPHECATKVVDMDGLITGLARSLRMRKALIQAAVFWEYQADRTDPGVELLVATYFTWREQHEAWERHPVGDPPVPPLVIREDSSTGVAQIFARTAIEARNHCVAAGVVPGAPLDLDDWHVRRDVWTRLRNDDDHNVSTVPLVHLHSAARVGVTTDRLRYSDADIIAVLARYNGTGAEAQNYGRRALDLHRVFEKYNAAQRS</sequence>
<name>A0A1Q4VAT4_9ACTN</name>
<keyword evidence="3" id="KW-1185">Reference proteome</keyword>
<evidence type="ECO:0000313" key="2">
    <source>
        <dbReference type="EMBL" id="OKH94972.1"/>
    </source>
</evidence>
<dbReference type="Pfam" id="PF08924">
    <property type="entry name" value="Rv2525c_GlyHyd-like"/>
    <property type="match status" value="1"/>
</dbReference>
<reference evidence="2 3" key="1">
    <citation type="submission" date="2015-06" db="EMBL/GenBank/DDBJ databases">
        <title>Cloning and characterization of the uncialamcin biosynthetic gene cluster.</title>
        <authorList>
            <person name="Yan X."/>
            <person name="Huang T."/>
            <person name="Ge H."/>
            <person name="Shen B."/>
        </authorList>
    </citation>
    <scope>NUCLEOTIDE SEQUENCE [LARGE SCALE GENOMIC DNA]</scope>
    <source>
        <strain evidence="2 3">DCA2648</strain>
    </source>
</reference>
<dbReference type="STRING" id="1048205.AB852_12635"/>
<dbReference type="AlphaFoldDB" id="A0A1Q4VAT4"/>
<dbReference type="InterPro" id="IPR015020">
    <property type="entry name" value="Rv2525c-like_Glyco_Hydro-like"/>
</dbReference>
<gene>
    <name evidence="2" type="ORF">AB852_12635</name>
</gene>
<proteinExistence type="predicted"/>
<feature type="domain" description="Rv2525c-like glycoside hydrolase-like" evidence="1">
    <location>
        <begin position="309"/>
        <end position="494"/>
    </location>
</feature>
<comment type="caution">
    <text evidence="2">The sequence shown here is derived from an EMBL/GenBank/DDBJ whole genome shotgun (WGS) entry which is preliminary data.</text>
</comment>
<evidence type="ECO:0000313" key="3">
    <source>
        <dbReference type="Proteomes" id="UP000186455"/>
    </source>
</evidence>
<dbReference type="Gene3D" id="3.20.20.80">
    <property type="entry name" value="Glycosidases"/>
    <property type="match status" value="1"/>
</dbReference>
<evidence type="ECO:0000259" key="1">
    <source>
        <dbReference type="Pfam" id="PF08924"/>
    </source>
</evidence>
<dbReference type="Proteomes" id="UP000186455">
    <property type="component" value="Unassembled WGS sequence"/>
</dbReference>
<organism evidence="2 3">
    <name type="scientific">Streptomyces uncialis</name>
    <dbReference type="NCBI Taxonomy" id="1048205"/>
    <lineage>
        <taxon>Bacteria</taxon>
        <taxon>Bacillati</taxon>
        <taxon>Actinomycetota</taxon>
        <taxon>Actinomycetes</taxon>
        <taxon>Kitasatosporales</taxon>
        <taxon>Streptomycetaceae</taxon>
        <taxon>Streptomyces</taxon>
    </lineage>
</organism>
<dbReference type="SUPFAM" id="SSF47090">
    <property type="entry name" value="PGBD-like"/>
    <property type="match status" value="1"/>
</dbReference>